<feature type="region of interest" description="Disordered" evidence="1">
    <location>
        <begin position="36"/>
        <end position="137"/>
    </location>
</feature>
<feature type="compositionally biased region" description="Basic residues" evidence="1">
    <location>
        <begin position="46"/>
        <end position="56"/>
    </location>
</feature>
<dbReference type="EMBL" id="KM875472">
    <property type="protein sequence ID" value="AKC03545.1"/>
    <property type="molecule type" value="Genomic_DNA"/>
</dbReference>
<sequence length="272" mass="30815">MSGIFTTVRCVCNEIWKTMRGDGGHSGHHESCFHHRRRANSMESRRKSRPSRQHHHSSADRSTSNTASSLTHENNTAPSRHGKQHSCKASSRSSHNHQSTSSSHNHHAHRGPHQSAHRRSKHDAVRDTYQPCPQSPETVLYKGRLHGETERHYETPDHIYDTPENVVCAVEPRRDLVPVNEHKHSRVAARRSVPGASGGTSRGKHSLQSDIGTLCNDIEQQLSALEKSLESEFRFYKQYINDTKSLLTTRAANISNKALLYEDYNDIHDDDD</sequence>
<reference evidence="2 3" key="1">
    <citation type="journal article" date="2015" name="Arch. Virol.">
        <title>Coinfection with multiple strains of bovine papular stomatitis virus.</title>
        <authorList>
            <person name="Huang T."/>
            <person name="Tulman E.R."/>
            <person name="Diel D.G."/>
            <person name="Khatiwada S."/>
            <person name="Sims W."/>
            <person name="Edwards J.F."/>
            <person name="Wen X."/>
            <person name="Kutish G.F."/>
            <person name="Rock D.L."/>
            <person name="Delhon G."/>
        </authorList>
    </citation>
    <scope>NUCLEOTIDE SEQUENCE [LARGE SCALE GENOMIC DNA]</scope>
    <source>
        <strain evidence="2">BV-TX09c1</strain>
    </source>
</reference>
<evidence type="ECO:0000313" key="2">
    <source>
        <dbReference type="EMBL" id="AKC03545.1"/>
    </source>
</evidence>
<accession>A0A0E3T7W7</accession>
<feature type="compositionally biased region" description="Basic residues" evidence="1">
    <location>
        <begin position="104"/>
        <end position="121"/>
    </location>
</feature>
<evidence type="ECO:0000313" key="3">
    <source>
        <dbReference type="Proteomes" id="UP000163391"/>
    </source>
</evidence>
<proteinExistence type="predicted"/>
<dbReference type="Proteomes" id="UP000163391">
    <property type="component" value="Segment"/>
</dbReference>
<feature type="compositionally biased region" description="Low complexity" evidence="1">
    <location>
        <begin position="89"/>
        <end position="103"/>
    </location>
</feature>
<feature type="region of interest" description="Disordered" evidence="1">
    <location>
        <begin position="181"/>
        <end position="207"/>
    </location>
</feature>
<protein>
    <submittedName>
        <fullName evidence="2">NF-kappaB inhibitor</fullName>
    </submittedName>
</protein>
<gene>
    <name evidence="2" type="ORF">BVTX09c1_121</name>
</gene>
<evidence type="ECO:0000256" key="1">
    <source>
        <dbReference type="SAM" id="MobiDB-lite"/>
    </source>
</evidence>
<organism evidence="2 3">
    <name type="scientific">Bovine papular stomatitis virus</name>
    <dbReference type="NCBI Taxonomy" id="129727"/>
    <lineage>
        <taxon>Viruses</taxon>
        <taxon>Varidnaviria</taxon>
        <taxon>Bamfordvirae</taxon>
        <taxon>Nucleocytoviricota</taxon>
        <taxon>Pokkesviricetes</taxon>
        <taxon>Chitovirales</taxon>
        <taxon>Poxviridae</taxon>
        <taxon>Chordopoxvirinae</taxon>
        <taxon>Parapoxvirus</taxon>
        <taxon>Parapoxvirus bovinestomatitis</taxon>
    </lineage>
</organism>
<feature type="compositionally biased region" description="Polar residues" evidence="1">
    <location>
        <begin position="60"/>
        <end position="78"/>
    </location>
</feature>
<name>A0A0E3T7W7_9POXV</name>